<organism evidence="4 5">
    <name type="scientific">Botryosphaeria dothidea ourmia-like virus 1</name>
    <dbReference type="NCBI Taxonomy" id="2750811"/>
    <lineage>
        <taxon>Viruses</taxon>
        <taxon>Riboviria</taxon>
        <taxon>Orthornavirae</taxon>
        <taxon>Lenarviricota</taxon>
        <taxon>Miaviricetes</taxon>
        <taxon>Ourlivirales</taxon>
        <taxon>Botourmiaviridae</taxon>
        <taxon>Magoulivirus</taxon>
        <taxon>Magoulivirus alphaodothidea</taxon>
    </lineage>
</organism>
<dbReference type="InterPro" id="IPR043502">
    <property type="entry name" value="DNA/RNA_pol_sf"/>
</dbReference>
<evidence type="ECO:0000256" key="3">
    <source>
        <dbReference type="ARBA" id="ARBA00022695"/>
    </source>
</evidence>
<evidence type="ECO:0000256" key="1">
    <source>
        <dbReference type="ARBA" id="ARBA00022484"/>
    </source>
</evidence>
<keyword evidence="3" id="KW-0548">Nucleotidyltransferase</keyword>
<evidence type="ECO:0000313" key="5">
    <source>
        <dbReference type="Proteomes" id="UP001162255"/>
    </source>
</evidence>
<sequence length="642" mass="73891">MTSTTAKGRRACACAVRAVKALNLATEIFAREGLVDSRFNCALIVDCEGLMGRWKEWCEAKLSRKKGVPFWRLSLAIKGCKTIFDEPCKTCDPRRADAAREEWARRAFAPGFVTRQEVICDIKSRVRQIMGRKWWSSWEGKGKARVPDQQGCYELKRLCGGTLSVPRWYENPINASWGETTIKERREVNLCRVGTAKTKGKLRVVTMQGARVKRLLRPVHEAAYDWLTQFDWLVRGEVTPDHFLSVVCDEDPDDSFFISGDFVASTDNLHLDAVLAVVDVLCEALPEKEKSILKASFDGIKVDWKGGVQVVSRGSMMGNLVSFVVLCLLNKVSVDRAVQDVYNVGPCHRKVLINGDDCLFRGNDRLYARWLETTADIGFVVNQEKTMKSTRYLELNSNVFDSKRGRMIDKMVFGFLSTESWKLPAESMTSEIFRLVRFLRRDTARWFLTTLPVRNAFRRVRPPVTSVPRSWRSFLLKKWWFRSCVLVSEPVETMTGSERKLDFCYGPPLAEPDDFKERAIRELDSVQTVSQAWEWRGKLCCPPHRTKKMRFPKAPKRIYKKMVLRAGPVLPRRLWLMQTLELVKEFLPHWLAWCPPVGTVVDQHGLVMTREWRAYPHHHQKPVLVGEWVPYYDGFAIGLRPN</sequence>
<keyword evidence="5" id="KW-1185">Reference proteome</keyword>
<dbReference type="GO" id="GO:0003968">
    <property type="term" value="F:RNA-directed RNA polymerase activity"/>
    <property type="evidence" value="ECO:0007669"/>
    <property type="project" value="UniProtKB-KW"/>
</dbReference>
<protein>
    <submittedName>
        <fullName evidence="4">RNA-dependent RNA polymerase</fullName>
    </submittedName>
</protein>
<keyword evidence="2" id="KW-0808">Transferase</keyword>
<accession>A0A6B7K4Y6</accession>
<keyword evidence="1 4" id="KW-0696">RNA-directed RNA polymerase</keyword>
<name>A0A6B7K4Y6_9VIRU</name>
<dbReference type="SUPFAM" id="SSF56672">
    <property type="entry name" value="DNA/RNA polymerases"/>
    <property type="match status" value="1"/>
</dbReference>
<reference evidence="4 5" key="1">
    <citation type="submission" date="2018-11" db="EMBL/GenBank/DDBJ databases">
        <authorList>
            <person name="Bian R."/>
        </authorList>
    </citation>
    <scope>NUCLEOTIDE SEQUENCE [LARGE SCALE GENOMIC DNA]</scope>
    <source>
        <strain evidence="4">PGMJ17</strain>
    </source>
</reference>
<dbReference type="Proteomes" id="UP001162255">
    <property type="component" value="Segment"/>
</dbReference>
<evidence type="ECO:0000313" key="4">
    <source>
        <dbReference type="EMBL" id="QED22728.1"/>
    </source>
</evidence>
<evidence type="ECO:0000256" key="2">
    <source>
        <dbReference type="ARBA" id="ARBA00022679"/>
    </source>
</evidence>
<proteinExistence type="predicted"/>
<dbReference type="EMBL" id="MK189195">
    <property type="protein sequence ID" value="QED22728.1"/>
    <property type="molecule type" value="Genomic_RNA"/>
</dbReference>